<accession>A0ABX1ZEJ3</accession>
<name>A0ABX1ZEJ3_9BACL</name>
<comment type="caution">
    <text evidence="2">The sequence shown here is derived from an EMBL/GenBank/DDBJ whole genome shotgun (WGS) entry which is preliminary data.</text>
</comment>
<dbReference type="InterPro" id="IPR012854">
    <property type="entry name" value="Cu_amine_oxidase-like_N"/>
</dbReference>
<dbReference type="SUPFAM" id="SSF55383">
    <property type="entry name" value="Copper amine oxidase, domain N"/>
    <property type="match status" value="1"/>
</dbReference>
<evidence type="ECO:0000313" key="3">
    <source>
        <dbReference type="Proteomes" id="UP000618579"/>
    </source>
</evidence>
<protein>
    <recommendedName>
        <fullName evidence="1">Copper amine oxidase-like N-terminal domain-containing protein</fullName>
    </recommendedName>
</protein>
<dbReference type="Gene3D" id="3.30.457.10">
    <property type="entry name" value="Copper amine oxidase-like, N-terminal domain"/>
    <property type="match status" value="1"/>
</dbReference>
<sequence>MSNTLILDVISAYISERGTGEFVKERSWTKRVSLLFVVLVIFVSGCKSIGDFDVNKALTEAVIAKSMEGTGEFSLNLIRDEKAQVPAEEQAMLKLFETTKFKFDSIKMESSTRVSIKGLASIRTYSIPFQASVSEEQIVLQIDGGKKPIVFQLQDEASNASMKAFVTELQSKLKDGKLSNSMMSYLIKQLPNPSKLNVDNVVETINGEKVSLHKLHGEITGKELLPLAKSFIKNMMKDDQALKELIGQLYDALYPMISAEWEKALAANSSKKGNFSKDADHLDEMDDMPNLGINPLNQFKSTVEPIMTGVKAVLDDRDSAIEVIHTEVKQIFVILLVALETLGHDDKKPWEATFNESSYMNTDLYFDNSLKLRKSNTTVMIAPQLEVTQGVSAVKITMSSENWNVNGKVKADVIATDGGSLVLDKASKPNDILKNFDPKSAIYQLLKQDLKIGKVSFPLFLGNGEYFPKSQQPFIENGVTMVPTRFISERLNAELAWDSVTQNITITDPETSRTIVLHIGSNVAIVDGKNMDMEQAVLTKDDQSFVPLTFIVTQFGGKTEWNNEMRMIQVTRD</sequence>
<reference evidence="2 3" key="1">
    <citation type="submission" date="2019-10" db="EMBL/GenBank/DDBJ databases">
        <title>Description of Paenibacillus pedi sp. nov.</title>
        <authorList>
            <person name="Carlier A."/>
            <person name="Qi S."/>
        </authorList>
    </citation>
    <scope>NUCLEOTIDE SEQUENCE [LARGE SCALE GENOMIC DNA]</scope>
    <source>
        <strain evidence="2 3">LMG 31457</strain>
    </source>
</reference>
<dbReference type="EMBL" id="WHNZ01000007">
    <property type="protein sequence ID" value="NOU98523.1"/>
    <property type="molecule type" value="Genomic_DNA"/>
</dbReference>
<dbReference type="InterPro" id="IPR036582">
    <property type="entry name" value="Mao_N_sf"/>
</dbReference>
<feature type="domain" description="Copper amine oxidase-like N-terminal" evidence="1">
    <location>
        <begin position="463"/>
        <end position="569"/>
    </location>
</feature>
<proteinExistence type="predicted"/>
<gene>
    <name evidence="2" type="ORF">GC097_00585</name>
</gene>
<dbReference type="Proteomes" id="UP000618579">
    <property type="component" value="Unassembled WGS sequence"/>
</dbReference>
<organism evidence="2 3">
    <name type="scientific">Paenibacillus planticolens</name>
    <dbReference type="NCBI Taxonomy" id="2654976"/>
    <lineage>
        <taxon>Bacteria</taxon>
        <taxon>Bacillati</taxon>
        <taxon>Bacillota</taxon>
        <taxon>Bacilli</taxon>
        <taxon>Bacillales</taxon>
        <taxon>Paenibacillaceae</taxon>
        <taxon>Paenibacillus</taxon>
    </lineage>
</organism>
<evidence type="ECO:0000259" key="1">
    <source>
        <dbReference type="Pfam" id="PF07833"/>
    </source>
</evidence>
<dbReference type="Pfam" id="PF07833">
    <property type="entry name" value="Cu_amine_oxidN1"/>
    <property type="match status" value="1"/>
</dbReference>
<evidence type="ECO:0000313" key="2">
    <source>
        <dbReference type="EMBL" id="NOU98523.1"/>
    </source>
</evidence>
<keyword evidence="3" id="KW-1185">Reference proteome</keyword>